<name>K2HBH1_9RHOB</name>
<organism evidence="3 4">
    <name type="scientific">Oceaniovalibus guishaninsula JLT2003</name>
    <dbReference type="NCBI Taxonomy" id="1231392"/>
    <lineage>
        <taxon>Bacteria</taxon>
        <taxon>Pseudomonadati</taxon>
        <taxon>Pseudomonadota</taxon>
        <taxon>Alphaproteobacteria</taxon>
        <taxon>Rhodobacterales</taxon>
        <taxon>Roseobacteraceae</taxon>
        <taxon>Oceaniovalibus</taxon>
    </lineage>
</organism>
<dbReference type="eggNOG" id="COG1262">
    <property type="taxonomic scope" value="Bacteria"/>
</dbReference>
<evidence type="ECO:0000259" key="2">
    <source>
        <dbReference type="Pfam" id="PF03781"/>
    </source>
</evidence>
<dbReference type="EMBL" id="AMGO01000013">
    <property type="protein sequence ID" value="EKE44833.1"/>
    <property type="molecule type" value="Genomic_DNA"/>
</dbReference>
<gene>
    <name evidence="3" type="ORF">OCGS_1066</name>
</gene>
<reference evidence="3 4" key="1">
    <citation type="journal article" date="2012" name="J. Bacteriol.">
        <title>Draft Genome Sequence of Oceaniovalibus guishaninsula JLT2003T.</title>
        <authorList>
            <person name="Tang K."/>
            <person name="Liu K."/>
            <person name="Jiao N."/>
        </authorList>
    </citation>
    <scope>NUCLEOTIDE SEQUENCE [LARGE SCALE GENOMIC DNA]</scope>
    <source>
        <strain evidence="3 4">JLT2003</strain>
    </source>
</reference>
<evidence type="ECO:0000256" key="1">
    <source>
        <dbReference type="SAM" id="Phobius"/>
    </source>
</evidence>
<dbReference type="Proteomes" id="UP000006765">
    <property type="component" value="Unassembled WGS sequence"/>
</dbReference>
<dbReference type="STRING" id="1231392.OCGS_1066"/>
<dbReference type="InterPro" id="IPR005532">
    <property type="entry name" value="SUMF_dom"/>
</dbReference>
<dbReference type="AlphaFoldDB" id="K2HBH1"/>
<evidence type="ECO:0000313" key="4">
    <source>
        <dbReference type="Proteomes" id="UP000006765"/>
    </source>
</evidence>
<evidence type="ECO:0000313" key="3">
    <source>
        <dbReference type="EMBL" id="EKE44833.1"/>
    </source>
</evidence>
<feature type="transmembrane region" description="Helical" evidence="1">
    <location>
        <begin position="12"/>
        <end position="32"/>
    </location>
</feature>
<dbReference type="RefSeq" id="WP_007426218.1">
    <property type="nucleotide sequence ID" value="NZ_AMGO01000013.1"/>
</dbReference>
<feature type="domain" description="Sulfatase-modifying factor enzyme-like" evidence="2">
    <location>
        <begin position="60"/>
        <end position="246"/>
    </location>
</feature>
<dbReference type="InterPro" id="IPR042095">
    <property type="entry name" value="SUMF_sf"/>
</dbReference>
<dbReference type="OrthoDB" id="9768004at2"/>
<dbReference type="PATRIC" id="fig|1231392.3.peg.1071"/>
<keyword evidence="1" id="KW-0812">Transmembrane</keyword>
<proteinExistence type="predicted"/>
<dbReference type="InterPro" id="IPR016187">
    <property type="entry name" value="CTDL_fold"/>
</dbReference>
<keyword evidence="4" id="KW-1185">Reference proteome</keyword>
<dbReference type="SUPFAM" id="SSF56436">
    <property type="entry name" value="C-type lectin-like"/>
    <property type="match status" value="1"/>
</dbReference>
<dbReference type="Pfam" id="PF03781">
    <property type="entry name" value="FGE-sulfatase"/>
    <property type="match status" value="1"/>
</dbReference>
<keyword evidence="1" id="KW-1133">Transmembrane helix</keyword>
<keyword evidence="1" id="KW-0472">Membrane</keyword>
<sequence>MTILAAANAPKLAVMAVAGLAAAGVIVGAVSLTRGPDRDLSVLPRTVAARLPDPDGGERRLWVQRDEVTVAEWNRCFDDGGCGFPLPVRPRTNPAAMPATGLSYPDTVQYAEWISRRSGHPFRLPDLAEWQTLAADVLPEEPDPIFRDPSLTWASSYLVAERKSRALRPTGGWSTSPAGIRDLDGSVWEWTRDCYAGSQGAIDPDRCPAFWVAGEHAAAMPFLESDPARGGCAVGAPPAHLGMRLVSDREPPRAGS</sequence>
<dbReference type="Gene3D" id="3.90.1580.10">
    <property type="entry name" value="paralog of FGE (formylglycine-generating enzyme)"/>
    <property type="match status" value="1"/>
</dbReference>
<accession>K2HBH1</accession>
<comment type="caution">
    <text evidence="3">The sequence shown here is derived from an EMBL/GenBank/DDBJ whole genome shotgun (WGS) entry which is preliminary data.</text>
</comment>
<protein>
    <recommendedName>
        <fullName evidence="2">Sulfatase-modifying factor enzyme-like domain-containing protein</fullName>
    </recommendedName>
</protein>